<feature type="compositionally biased region" description="Basic and acidic residues" evidence="1">
    <location>
        <begin position="355"/>
        <end position="365"/>
    </location>
</feature>
<sequence length="388" mass="44188">MAAKFAFFPPNPPSYGVDEEEEDGRLRMTGVETSGNVDVLRLRTKRGNDVLAVYISNPSASLTVLYSHGNAADLGQMYELFRELSFHLRVNLMGYDYSGYGQSTGKPSEQNTYADIEAAYRCLVEKYGKKEEDIILYGQSVGSGPTLDVATRLPNLRAVILHSPILSGLRVMYPVKRTYWFDIYKNIDKIPFVKCPVLVIHGTADDVVSWSHGKQLWELCKEKYEPLWIKGGNHCDLELFPQYIKHLKKFISAIEKSPHRRTGSGPISDQPENPRSSTDCRDKLRQENPRNSTDCREKSRPSTDQREKSQPTTDQREMPRLSTDLKDKSRVCPDKREKLRKCSDRPEKVSNGTDQPEKPRNSIDRFGEMVRSVGLCNIDCFRPTATRV</sequence>
<evidence type="ECO:0000256" key="1">
    <source>
        <dbReference type="SAM" id="MobiDB-lite"/>
    </source>
</evidence>
<dbReference type="PANTHER" id="PTHR12277">
    <property type="entry name" value="ALPHA/BETA HYDROLASE DOMAIN-CONTAINING PROTEIN"/>
    <property type="match status" value="1"/>
</dbReference>
<dbReference type="SUPFAM" id="SSF53474">
    <property type="entry name" value="alpha/beta-Hydrolases"/>
    <property type="match status" value="1"/>
</dbReference>
<feature type="compositionally biased region" description="Basic and acidic residues" evidence="1">
    <location>
        <begin position="278"/>
        <end position="348"/>
    </location>
</feature>
<keyword evidence="4" id="KW-0378">Hydrolase</keyword>
<reference evidence="4" key="1">
    <citation type="submission" date="2018-07" db="EMBL/GenBank/DDBJ databases">
        <authorList>
            <person name="Gao Z.-S."/>
            <person name="Jia H.-M."/>
            <person name="Jia H.-J."/>
            <person name="Cai Q.-L."/>
            <person name="Wang Y."/>
            <person name="Zhao H.-B."/>
        </authorList>
    </citation>
    <scope>NUCLEOTIDE SEQUENCE</scope>
    <source>
        <tissue evidence="4">Leaves</tissue>
    </source>
</reference>
<accession>A0A6A1VGU3</accession>
<dbReference type="InterPro" id="IPR029058">
    <property type="entry name" value="AB_hydrolase_fold"/>
</dbReference>
<evidence type="ECO:0000313" key="5">
    <source>
        <dbReference type="Proteomes" id="UP000516437"/>
    </source>
</evidence>
<name>A0A6A1VGU3_9ROSI</name>
<dbReference type="Pfam" id="PF12146">
    <property type="entry name" value="Hydrolase_4"/>
    <property type="match status" value="1"/>
</dbReference>
<comment type="caution">
    <text evidence="4">The sequence shown here is derived from an EMBL/GenBank/DDBJ whole genome shotgun (WGS) entry which is preliminary data.</text>
</comment>
<reference evidence="4 5" key="2">
    <citation type="journal article" date="2019" name="Plant Biotechnol. J.">
        <title>The red bayberry genome and genetic basis of sex determination.</title>
        <authorList>
            <person name="Jia H.M."/>
            <person name="Jia H.J."/>
            <person name="Cai Q.L."/>
            <person name="Wang Y."/>
            <person name="Zhao H.B."/>
            <person name="Yang W.F."/>
            <person name="Wang G.Y."/>
            <person name="Li Y.H."/>
            <person name="Zhan D.L."/>
            <person name="Shen Y.T."/>
            <person name="Niu Q.F."/>
            <person name="Chang L."/>
            <person name="Qiu J."/>
            <person name="Zhao L."/>
            <person name="Xie H.B."/>
            <person name="Fu W.Y."/>
            <person name="Jin J."/>
            <person name="Li X.W."/>
            <person name="Jiao Y."/>
            <person name="Zhou C.C."/>
            <person name="Tu T."/>
            <person name="Chai C.Y."/>
            <person name="Gao J.L."/>
            <person name="Fan L.J."/>
            <person name="van de Weg E."/>
            <person name="Wang J.Y."/>
            <person name="Gao Z.S."/>
        </authorList>
    </citation>
    <scope>NUCLEOTIDE SEQUENCE [LARGE SCALE GENOMIC DNA]</scope>
    <source>
        <tissue evidence="4">Leaves</tissue>
    </source>
</reference>
<keyword evidence="5" id="KW-1185">Reference proteome</keyword>
<dbReference type="AlphaFoldDB" id="A0A6A1VGU3"/>
<dbReference type="GO" id="GO:0016787">
    <property type="term" value="F:hydrolase activity"/>
    <property type="evidence" value="ECO:0007669"/>
    <property type="project" value="UniProtKB-KW"/>
</dbReference>
<feature type="domain" description="Serine aminopeptidase S33" evidence="2">
    <location>
        <begin position="62"/>
        <end position="168"/>
    </location>
</feature>
<dbReference type="EMBL" id="RXIC02000024">
    <property type="protein sequence ID" value="KAB1211406.1"/>
    <property type="molecule type" value="Genomic_DNA"/>
</dbReference>
<proteinExistence type="predicted"/>
<evidence type="ECO:0000313" key="4">
    <source>
        <dbReference type="EMBL" id="KAB1211406.1"/>
    </source>
</evidence>
<feature type="region of interest" description="Disordered" evidence="1">
    <location>
        <begin position="257"/>
        <end position="365"/>
    </location>
</feature>
<protein>
    <submittedName>
        <fullName evidence="4">Alpha/beta hydrolase domain-containing protein 17C</fullName>
    </submittedName>
</protein>
<dbReference type="EMBL" id="RXIC02000024">
    <property type="protein sequence ID" value="KAB1211405.1"/>
    <property type="molecule type" value="Genomic_DNA"/>
</dbReference>
<feature type="compositionally biased region" description="Polar residues" evidence="1">
    <location>
        <begin position="265"/>
        <end position="277"/>
    </location>
</feature>
<reference evidence="4" key="3">
    <citation type="submission" date="2019-09" db="EMBL/GenBank/DDBJ databases">
        <authorList>
            <person name="Gao Z."/>
        </authorList>
    </citation>
    <scope>NUCLEOTIDE SEQUENCE</scope>
    <source>
        <tissue evidence="4">Leaves</tissue>
    </source>
</reference>
<dbReference type="OrthoDB" id="446723at2759"/>
<organism evidence="4 5">
    <name type="scientific">Morella rubra</name>
    <name type="common">Chinese bayberry</name>
    <dbReference type="NCBI Taxonomy" id="262757"/>
    <lineage>
        <taxon>Eukaryota</taxon>
        <taxon>Viridiplantae</taxon>
        <taxon>Streptophyta</taxon>
        <taxon>Embryophyta</taxon>
        <taxon>Tracheophyta</taxon>
        <taxon>Spermatophyta</taxon>
        <taxon>Magnoliopsida</taxon>
        <taxon>eudicotyledons</taxon>
        <taxon>Gunneridae</taxon>
        <taxon>Pentapetalae</taxon>
        <taxon>rosids</taxon>
        <taxon>fabids</taxon>
        <taxon>Fagales</taxon>
        <taxon>Myricaceae</taxon>
        <taxon>Morella</taxon>
    </lineage>
</organism>
<dbReference type="Gene3D" id="3.40.50.1820">
    <property type="entry name" value="alpha/beta hydrolase"/>
    <property type="match status" value="1"/>
</dbReference>
<evidence type="ECO:0000313" key="3">
    <source>
        <dbReference type="EMBL" id="KAB1211405.1"/>
    </source>
</evidence>
<evidence type="ECO:0000259" key="2">
    <source>
        <dbReference type="Pfam" id="PF12146"/>
    </source>
</evidence>
<dbReference type="InterPro" id="IPR022742">
    <property type="entry name" value="Hydrolase_4"/>
</dbReference>
<dbReference type="Proteomes" id="UP000516437">
    <property type="component" value="Chromosome 6"/>
</dbReference>
<dbReference type="PANTHER" id="PTHR12277:SF191">
    <property type="entry name" value="ALPHA_BETA-HYDROLASES SUPERFAMILY PROTEIN"/>
    <property type="match status" value="1"/>
</dbReference>
<gene>
    <name evidence="4" type="ORF">CJ030_MR6G021404</name>
    <name evidence="3" type="ORF">CJ030_MR6G021405</name>
</gene>